<dbReference type="PROSITE" id="PS51732">
    <property type="entry name" value="ASN_GLN_ASE_3"/>
    <property type="match status" value="1"/>
</dbReference>
<dbReference type="GO" id="GO:0006528">
    <property type="term" value="P:asparagine metabolic process"/>
    <property type="evidence" value="ECO:0007669"/>
    <property type="project" value="InterPro"/>
</dbReference>
<accession>A0A6N2YNX7</accession>
<name>A0A6N2YNX7_9FIRM</name>
<gene>
    <name evidence="12" type="primary">ansA</name>
    <name evidence="12" type="ORF">VRLFYP33_00277</name>
</gene>
<dbReference type="GO" id="GO:0004067">
    <property type="term" value="F:asparaginase activity"/>
    <property type="evidence" value="ECO:0007669"/>
    <property type="project" value="UniProtKB-UniRule"/>
</dbReference>
<dbReference type="AlphaFoldDB" id="A0A6N2YNX7"/>
<feature type="domain" description="L-asparaginase N-terminal" evidence="10">
    <location>
        <begin position="6"/>
        <end position="198"/>
    </location>
</feature>
<evidence type="ECO:0000256" key="5">
    <source>
        <dbReference type="PIRSR" id="PIRSR001220-1"/>
    </source>
</evidence>
<evidence type="ECO:0000256" key="3">
    <source>
        <dbReference type="ARBA" id="ARBA00022801"/>
    </source>
</evidence>
<dbReference type="InterPro" id="IPR027474">
    <property type="entry name" value="L-asparaginase_N"/>
</dbReference>
<dbReference type="InterPro" id="IPR027475">
    <property type="entry name" value="Asparaginase/glutaminase_AS2"/>
</dbReference>
<comment type="similarity">
    <text evidence="1 9">Belongs to the asparaginase 1 family.</text>
</comment>
<dbReference type="InterPro" id="IPR027473">
    <property type="entry name" value="L-asparaginase_C"/>
</dbReference>
<dbReference type="InterPro" id="IPR037152">
    <property type="entry name" value="L-asparaginase_N_sf"/>
</dbReference>
<evidence type="ECO:0000259" key="10">
    <source>
        <dbReference type="Pfam" id="PF00710"/>
    </source>
</evidence>
<dbReference type="PIRSF" id="PIRSF500176">
    <property type="entry name" value="L_ASNase"/>
    <property type="match status" value="1"/>
</dbReference>
<dbReference type="PANTHER" id="PTHR11707">
    <property type="entry name" value="L-ASPARAGINASE"/>
    <property type="match status" value="1"/>
</dbReference>
<dbReference type="FunFam" id="3.40.50.1170:FF:000001">
    <property type="entry name" value="L-asparaginase 2"/>
    <property type="match status" value="1"/>
</dbReference>
<dbReference type="InterPro" id="IPR004550">
    <property type="entry name" value="AsnASE_II"/>
</dbReference>
<feature type="domain" description="Asparaginase/glutaminase C-terminal" evidence="11">
    <location>
        <begin position="220"/>
        <end position="324"/>
    </location>
</feature>
<evidence type="ECO:0000256" key="7">
    <source>
        <dbReference type="PROSITE-ProRule" id="PRU10099"/>
    </source>
</evidence>
<dbReference type="RefSeq" id="WP_156703906.1">
    <property type="nucleotide sequence ID" value="NZ_CACRUX010000002.1"/>
</dbReference>
<evidence type="ECO:0000256" key="9">
    <source>
        <dbReference type="RuleBase" id="RU004456"/>
    </source>
</evidence>
<feature type="active site" evidence="8">
    <location>
        <position position="95"/>
    </location>
</feature>
<feature type="active site" description="O-isoaspartyl threonine intermediate" evidence="5">
    <location>
        <position position="15"/>
    </location>
</feature>
<feature type="binding site" evidence="6">
    <location>
        <begin position="95"/>
        <end position="96"/>
    </location>
    <ligand>
        <name>substrate</name>
    </ligand>
</feature>
<dbReference type="PIRSF" id="PIRSF001220">
    <property type="entry name" value="L-ASNase_gatD"/>
    <property type="match status" value="1"/>
</dbReference>
<dbReference type="Gene3D" id="3.40.50.40">
    <property type="match status" value="1"/>
</dbReference>
<evidence type="ECO:0000256" key="1">
    <source>
        <dbReference type="ARBA" id="ARBA00010518"/>
    </source>
</evidence>
<dbReference type="PROSITE" id="PS00144">
    <property type="entry name" value="ASN_GLN_ASE_1"/>
    <property type="match status" value="1"/>
</dbReference>
<dbReference type="PANTHER" id="PTHR11707:SF28">
    <property type="entry name" value="60 KDA LYSOPHOSPHOLIPASE"/>
    <property type="match status" value="1"/>
</dbReference>
<dbReference type="Pfam" id="PF17763">
    <property type="entry name" value="Asparaginase_C"/>
    <property type="match status" value="1"/>
</dbReference>
<dbReference type="EC" id="3.5.1.1" evidence="2"/>
<dbReference type="InterPro" id="IPR036152">
    <property type="entry name" value="Asp/glu_Ase-like_sf"/>
</dbReference>
<evidence type="ECO:0000259" key="11">
    <source>
        <dbReference type="Pfam" id="PF17763"/>
    </source>
</evidence>
<dbReference type="SUPFAM" id="SSF53774">
    <property type="entry name" value="Glutaminase/Asparaginase"/>
    <property type="match status" value="1"/>
</dbReference>
<dbReference type="PRINTS" id="PR00139">
    <property type="entry name" value="ASNGLNASE"/>
</dbReference>
<evidence type="ECO:0000256" key="8">
    <source>
        <dbReference type="PROSITE-ProRule" id="PRU10100"/>
    </source>
</evidence>
<keyword evidence="3 12" id="KW-0378">Hydrolase</keyword>
<evidence type="ECO:0000313" key="12">
    <source>
        <dbReference type="EMBL" id="VYT67092.1"/>
    </source>
</evidence>
<dbReference type="CDD" id="cd08964">
    <property type="entry name" value="L-asparaginase_II"/>
    <property type="match status" value="1"/>
</dbReference>
<organism evidence="12">
    <name type="scientific">Veillonella ratti</name>
    <dbReference type="NCBI Taxonomy" id="103892"/>
    <lineage>
        <taxon>Bacteria</taxon>
        <taxon>Bacillati</taxon>
        <taxon>Bacillota</taxon>
        <taxon>Negativicutes</taxon>
        <taxon>Veillonellales</taxon>
        <taxon>Veillonellaceae</taxon>
        <taxon>Veillonella</taxon>
    </lineage>
</organism>
<protein>
    <recommendedName>
        <fullName evidence="2">asparaginase</fullName>
        <ecNumber evidence="2">3.5.1.1</ecNumber>
    </recommendedName>
</protein>
<dbReference type="NCBIfam" id="TIGR00520">
    <property type="entry name" value="asnASE_II"/>
    <property type="match status" value="1"/>
</dbReference>
<comment type="catalytic activity">
    <reaction evidence="4">
        <text>L-asparagine + H2O = L-aspartate + NH4(+)</text>
        <dbReference type="Rhea" id="RHEA:21016"/>
        <dbReference type="ChEBI" id="CHEBI:15377"/>
        <dbReference type="ChEBI" id="CHEBI:28938"/>
        <dbReference type="ChEBI" id="CHEBI:29991"/>
        <dbReference type="ChEBI" id="CHEBI:58048"/>
        <dbReference type="EC" id="3.5.1.1"/>
    </reaction>
</comment>
<dbReference type="EMBL" id="CACRUX010000002">
    <property type="protein sequence ID" value="VYT67092.1"/>
    <property type="molecule type" value="Genomic_DNA"/>
</dbReference>
<dbReference type="SMART" id="SM00870">
    <property type="entry name" value="Asparaginase"/>
    <property type="match status" value="1"/>
</dbReference>
<dbReference type="PROSITE" id="PS00917">
    <property type="entry name" value="ASN_GLN_ASE_2"/>
    <property type="match status" value="1"/>
</dbReference>
<evidence type="ECO:0000256" key="6">
    <source>
        <dbReference type="PIRSR" id="PIRSR001220-2"/>
    </source>
</evidence>
<evidence type="ECO:0000256" key="2">
    <source>
        <dbReference type="ARBA" id="ARBA00012920"/>
    </source>
</evidence>
<dbReference type="Pfam" id="PF00710">
    <property type="entry name" value="Asparaginase"/>
    <property type="match status" value="1"/>
</dbReference>
<dbReference type="InterPro" id="IPR020827">
    <property type="entry name" value="Asparaginase/glutaminase_AS1"/>
</dbReference>
<proteinExistence type="inferred from homology"/>
<feature type="active site" evidence="7">
    <location>
        <position position="15"/>
    </location>
</feature>
<feature type="binding site" evidence="6">
    <location>
        <position position="62"/>
    </location>
    <ligand>
        <name>substrate</name>
    </ligand>
</feature>
<reference evidence="12" key="1">
    <citation type="submission" date="2019-11" db="EMBL/GenBank/DDBJ databases">
        <authorList>
            <person name="Feng L."/>
        </authorList>
    </citation>
    <scope>NUCLEOTIDE SEQUENCE</scope>
    <source>
        <strain evidence="12">VrattiLFYP33</strain>
    </source>
</reference>
<sequence>MAYTKKIVVIGTGGTIAGQSGSAEDLTAYQAGELTIDEVLAIVPGVENYGPFESKQLCNIDSSDMTMAIWMELARTVQAAVDREDVAAVVITHGTDTMEEGSYFLQLTVQTNKPIVMVGAMRPATAISADGPLNLLQAMQIARSPEAVGKGVLVTLNGTINCAREVVKQHTTGSDAFGNAFFGHIGFVQDGIARFYYESLRKHTAASEFAPLAADEMPTVALVYLYGGIDSNVLHAVLQTKPHGLVLAGLGHGILPGRIRQLVENLDIPVVRSSRTGSGMVSAMPNDSRHGFIVSDTLAPSKARILLTLGLTKTKDRAALQEYFYEY</sequence>
<dbReference type="InterPro" id="IPR040919">
    <property type="entry name" value="Asparaginase_C"/>
</dbReference>
<evidence type="ECO:0000256" key="4">
    <source>
        <dbReference type="ARBA" id="ARBA00049366"/>
    </source>
</evidence>
<dbReference type="Gene3D" id="3.40.50.1170">
    <property type="entry name" value="L-asparaginase, N-terminal domain"/>
    <property type="match status" value="1"/>
</dbReference>
<dbReference type="InterPro" id="IPR006034">
    <property type="entry name" value="Asparaginase/glutaminase-like"/>
</dbReference>